<dbReference type="Gene3D" id="2.60.40.10">
    <property type="entry name" value="Immunoglobulins"/>
    <property type="match status" value="2"/>
</dbReference>
<feature type="signal peptide" evidence="1">
    <location>
        <begin position="1"/>
        <end position="26"/>
    </location>
</feature>
<dbReference type="InterPro" id="IPR000601">
    <property type="entry name" value="PKD_dom"/>
</dbReference>
<feature type="domain" description="PKD" evidence="2">
    <location>
        <begin position="403"/>
        <end position="456"/>
    </location>
</feature>
<dbReference type="PROSITE" id="PS50093">
    <property type="entry name" value="PKD"/>
    <property type="match status" value="1"/>
</dbReference>
<evidence type="ECO:0000256" key="1">
    <source>
        <dbReference type="SAM" id="SignalP"/>
    </source>
</evidence>
<evidence type="ECO:0000313" key="3">
    <source>
        <dbReference type="EMBL" id="GAA4762850.1"/>
    </source>
</evidence>
<dbReference type="InterPro" id="IPR022409">
    <property type="entry name" value="PKD/Chitinase_dom"/>
</dbReference>
<comment type="caution">
    <text evidence="3">The sequence shown here is derived from an EMBL/GenBank/DDBJ whole genome shotgun (WGS) entry which is preliminary data.</text>
</comment>
<dbReference type="InterPro" id="IPR035986">
    <property type="entry name" value="PKD_dom_sf"/>
</dbReference>
<reference evidence="4" key="1">
    <citation type="journal article" date="2019" name="Int. J. Syst. Evol. Microbiol.">
        <title>The Global Catalogue of Microorganisms (GCM) 10K type strain sequencing project: providing services to taxonomists for standard genome sequencing and annotation.</title>
        <authorList>
            <consortium name="The Broad Institute Genomics Platform"/>
            <consortium name="The Broad Institute Genome Sequencing Center for Infectious Disease"/>
            <person name="Wu L."/>
            <person name="Ma J."/>
        </authorList>
    </citation>
    <scope>NUCLEOTIDE SEQUENCE [LARGE SCALE GENOMIC DNA]</scope>
    <source>
        <strain evidence="4">JCM 18198</strain>
    </source>
</reference>
<sequence>MGKLINKKFSFILLILALFSSILSHAQGEANIWYFGNKAGLDFNSGVPVALTNGQLNTEEGCATLSDSNGQLLFYTDGITVYNRNHQVMLNGAGLMGHSSTTQSATIVPKPGSSNLFYVFTIDVVAGPNGFRYSIIDLNLDGGLGGVTTDKNVLVYAPTCEKISIVKHSNNTDFWVVTHGFGNNAFYSHLLNSSGLSPTTISSNVGVVVNNTYNTNSMGYMKISPNGKKLAVCHQFLYLAQLFDFDNTTGVISNPITLINNDTGQLYGAEFSPNSELLYLTTNISRKLYQFDLNASNIPASQVLVHTFSDFPGALQLGPDKKIYIAQFGSNKLSSINNPDIIGIGCNVLLNNVDLAGKVSILGLPAFNQSFFFIPEIEAENACAGEVAQFSLNTNQNIVNALWNFGDGSPIQNSIVGNHTYTNPGTYTVSVTATNNNGITGTKTRDIIISSVPTATQPLDILECDNNNNGFYTFDLTTLDLAILNGQNPNQFKVKYFANATDYSNNIFIVTPTNYQNVIAYQQQSIIAEVYNIQNNACKATTAFNIDVFDTPSSTTNISSLTSCDNTTFGTDTDGKIRFDLSQKATEILNGQSPSQFTITYFIDAGLSNIIATPANYVNTNSTETIYVKVSNVDNANCFATTSFTIEVFPLPIITNIVSLKQCDDNIDGFSSFNLTEANSKISANFASETFSYFETVSDAQNNVNPITNFTTYINQVVSNDVVYVRVTNTNGCFRIAQLNLSVSTTQIPANFTRNFTVCDDAILGTNTDGVSSFDFSSVTPQIQSLFPIGQQLIISYYRNLQDALGEQNAIIDISNYRNTGYPNSQNIYIRVDSAVNNDCLGLGQHITLNVERIPIVQPQEYRFCDDNQDGLYPFNTTNLQSSLLNGLTNVSVAYYDQNNNILPSPLSNPFVTASQIIKAIVTNNTPTACNYETTIKFIVDDLPEAFPISTTLSTVCDDELNPMNQDGLFAFDTSTFQNSILGNQTGMIVNYYDQNNNPLASPLPNPFITATQNVRVEIVNPNNVNCKSIYNIPFVVHPVPKINLNGNEIVCNELTITKILNAGIEDGTSINDYTYIWKKDGIILSNETNYTLNVNQEGTYAVEVKNAFGCTRTRTINVVASDLATISNIQVSDLSESNSIIVNVTGDGNYVYSLDAINFQESNIFYNLPAGVYTVYVKDLNGCGISKEEVSVLGIPKYFTPNGDGYHDYWNIQGISSKINTKTEIHIFDRFGKLIKQLNPTSQGWDGTYLGQPLPSSDYWYSIKLEDGRDIKGHFALKR</sequence>
<dbReference type="NCBIfam" id="TIGR04131">
    <property type="entry name" value="Bac_Flav_CTERM"/>
    <property type="match status" value="1"/>
</dbReference>
<dbReference type="CDD" id="cd00146">
    <property type="entry name" value="PKD"/>
    <property type="match status" value="1"/>
</dbReference>
<dbReference type="Pfam" id="PF18911">
    <property type="entry name" value="PKD_4"/>
    <property type="match status" value="1"/>
</dbReference>
<name>A0ABP8ZRS8_9FLAO</name>
<dbReference type="SUPFAM" id="SSF49299">
    <property type="entry name" value="PKD domain"/>
    <property type="match status" value="1"/>
</dbReference>
<organism evidence="3 4">
    <name type="scientific">Flavobacterium hankyongi</name>
    <dbReference type="NCBI Taxonomy" id="1176532"/>
    <lineage>
        <taxon>Bacteria</taxon>
        <taxon>Pseudomonadati</taxon>
        <taxon>Bacteroidota</taxon>
        <taxon>Flavobacteriia</taxon>
        <taxon>Flavobacteriales</taxon>
        <taxon>Flavobacteriaceae</taxon>
        <taxon>Flavobacterium</taxon>
    </lineage>
</organism>
<dbReference type="SMART" id="SM00089">
    <property type="entry name" value="PKD"/>
    <property type="match status" value="1"/>
</dbReference>
<evidence type="ECO:0000313" key="4">
    <source>
        <dbReference type="Proteomes" id="UP001500141"/>
    </source>
</evidence>
<proteinExistence type="predicted"/>
<evidence type="ECO:0000259" key="2">
    <source>
        <dbReference type="PROSITE" id="PS50093"/>
    </source>
</evidence>
<protein>
    <submittedName>
        <fullName evidence="3">T9SS C-terminal target domain-containing protein</fullName>
    </submittedName>
</protein>
<gene>
    <name evidence="3" type="ORF">GCM10023230_10310</name>
</gene>
<accession>A0ABP8ZRS8</accession>
<dbReference type="Proteomes" id="UP001500141">
    <property type="component" value="Unassembled WGS sequence"/>
</dbReference>
<keyword evidence="1" id="KW-0732">Signal</keyword>
<feature type="chain" id="PRO_5045316395" evidence="1">
    <location>
        <begin position="27"/>
        <end position="1280"/>
    </location>
</feature>
<dbReference type="Pfam" id="PF13585">
    <property type="entry name" value="CHU_C"/>
    <property type="match status" value="1"/>
</dbReference>
<dbReference type="SUPFAM" id="SSF63829">
    <property type="entry name" value="Calcium-dependent phosphotriesterase"/>
    <property type="match status" value="1"/>
</dbReference>
<keyword evidence="4" id="KW-1185">Reference proteome</keyword>
<dbReference type="RefSeq" id="WP_264543809.1">
    <property type="nucleotide sequence ID" value="NZ_BAABIP010000007.1"/>
</dbReference>
<dbReference type="InterPro" id="IPR013783">
    <property type="entry name" value="Ig-like_fold"/>
</dbReference>
<dbReference type="EMBL" id="BAABIP010000007">
    <property type="protein sequence ID" value="GAA4762850.1"/>
    <property type="molecule type" value="Genomic_DNA"/>
</dbReference>
<dbReference type="InterPro" id="IPR026341">
    <property type="entry name" value="T9SS_type_B"/>
</dbReference>